<comment type="similarity">
    <text evidence="1">Belongs to the thioesterase PaaI family.</text>
</comment>
<protein>
    <submittedName>
        <fullName evidence="4">1,4-dihydroxy-2-naphthoyl-CoA hydrolase</fullName>
    </submittedName>
</protein>
<dbReference type="InterPro" id="IPR006683">
    <property type="entry name" value="Thioestr_dom"/>
</dbReference>
<keyword evidence="5" id="KW-1185">Reference proteome</keyword>
<dbReference type="Proteomes" id="UP000616114">
    <property type="component" value="Unassembled WGS sequence"/>
</dbReference>
<dbReference type="SUPFAM" id="SSF54637">
    <property type="entry name" value="Thioesterase/thiol ester dehydrase-isomerase"/>
    <property type="match status" value="1"/>
</dbReference>
<accession>A0A8J2TYZ7</accession>
<keyword evidence="2 4" id="KW-0378">Hydrolase</keyword>
<dbReference type="RefSeq" id="WP_188550878.1">
    <property type="nucleotide sequence ID" value="NZ_BMFY01000008.1"/>
</dbReference>
<dbReference type="InterPro" id="IPR029069">
    <property type="entry name" value="HotDog_dom_sf"/>
</dbReference>
<dbReference type="Pfam" id="PF03061">
    <property type="entry name" value="4HBT"/>
    <property type="match status" value="1"/>
</dbReference>
<evidence type="ECO:0000313" key="4">
    <source>
        <dbReference type="EMBL" id="GGA18027.1"/>
    </source>
</evidence>
<organism evidence="4 5">
    <name type="scientific">Sediminivirga luteola</name>
    <dbReference type="NCBI Taxonomy" id="1774748"/>
    <lineage>
        <taxon>Bacteria</taxon>
        <taxon>Bacillati</taxon>
        <taxon>Actinomycetota</taxon>
        <taxon>Actinomycetes</taxon>
        <taxon>Micrococcales</taxon>
        <taxon>Brevibacteriaceae</taxon>
        <taxon>Sediminivirga</taxon>
    </lineage>
</organism>
<dbReference type="PANTHER" id="PTHR43240">
    <property type="entry name" value="1,4-DIHYDROXY-2-NAPHTHOYL-COA THIOESTERASE 1"/>
    <property type="match status" value="1"/>
</dbReference>
<dbReference type="EMBL" id="BMFY01000008">
    <property type="protein sequence ID" value="GGA18027.1"/>
    <property type="molecule type" value="Genomic_DNA"/>
</dbReference>
<dbReference type="NCBIfam" id="TIGR00369">
    <property type="entry name" value="unchar_dom_1"/>
    <property type="match status" value="1"/>
</dbReference>
<dbReference type="PANTHER" id="PTHR43240:SF5">
    <property type="entry name" value="1,4-DIHYDROXY-2-NAPHTHOYL-COA THIOESTERASE 1"/>
    <property type="match status" value="1"/>
</dbReference>
<dbReference type="InterPro" id="IPR003736">
    <property type="entry name" value="PAAI_dom"/>
</dbReference>
<dbReference type="AlphaFoldDB" id="A0A8J2TYZ7"/>
<dbReference type="GO" id="GO:0061522">
    <property type="term" value="F:1,4-dihydroxy-2-naphthoyl-CoA thioesterase activity"/>
    <property type="evidence" value="ECO:0007669"/>
    <property type="project" value="TreeGrafter"/>
</dbReference>
<reference evidence="4" key="2">
    <citation type="submission" date="2020-09" db="EMBL/GenBank/DDBJ databases">
        <authorList>
            <person name="Sun Q."/>
            <person name="Zhou Y."/>
        </authorList>
    </citation>
    <scope>NUCLEOTIDE SEQUENCE</scope>
    <source>
        <strain evidence="4">CGMCC 1.12785</strain>
    </source>
</reference>
<proteinExistence type="inferred from homology"/>
<comment type="caution">
    <text evidence="4">The sequence shown here is derived from an EMBL/GenBank/DDBJ whole genome shotgun (WGS) entry which is preliminary data.</text>
</comment>
<evidence type="ECO:0000313" key="5">
    <source>
        <dbReference type="Proteomes" id="UP000616114"/>
    </source>
</evidence>
<evidence type="ECO:0000256" key="1">
    <source>
        <dbReference type="ARBA" id="ARBA00008324"/>
    </source>
</evidence>
<evidence type="ECO:0000256" key="2">
    <source>
        <dbReference type="ARBA" id="ARBA00022801"/>
    </source>
</evidence>
<reference evidence="4" key="1">
    <citation type="journal article" date="2014" name="Int. J. Syst. Evol. Microbiol.">
        <title>Complete genome sequence of Corynebacterium casei LMG S-19264T (=DSM 44701T), isolated from a smear-ripened cheese.</title>
        <authorList>
            <consortium name="US DOE Joint Genome Institute (JGI-PGF)"/>
            <person name="Walter F."/>
            <person name="Albersmeier A."/>
            <person name="Kalinowski J."/>
            <person name="Ruckert C."/>
        </authorList>
    </citation>
    <scope>NUCLEOTIDE SEQUENCE</scope>
    <source>
        <strain evidence="4">CGMCC 1.12785</strain>
    </source>
</reference>
<dbReference type="Gene3D" id="3.10.129.10">
    <property type="entry name" value="Hotdog Thioesterase"/>
    <property type="match status" value="1"/>
</dbReference>
<dbReference type="CDD" id="cd03443">
    <property type="entry name" value="PaaI_thioesterase"/>
    <property type="match status" value="1"/>
</dbReference>
<name>A0A8J2TYZ7_9MICO</name>
<feature type="domain" description="Thioesterase" evidence="3">
    <location>
        <begin position="68"/>
        <end position="141"/>
    </location>
</feature>
<sequence length="163" mass="17049">MDDAFSIPSDLEALTPAWCEAAVARLNALNDDPAAAQLAGLLGIRFLDLDRDSISARMPVAGKLQPAGLLHGGAHLVLAETLGSVHAWLLAGGADVVGLDINATHLRAVRSGTVRARAEVVHAGGTVISHEVRVRDESGALLSTARITNLVRRRAAGGREERT</sequence>
<evidence type="ECO:0000259" key="3">
    <source>
        <dbReference type="Pfam" id="PF03061"/>
    </source>
</evidence>
<gene>
    <name evidence="4" type="primary">menI</name>
    <name evidence="4" type="ORF">GCM10011333_21470</name>
</gene>
<dbReference type="GO" id="GO:0005829">
    <property type="term" value="C:cytosol"/>
    <property type="evidence" value="ECO:0007669"/>
    <property type="project" value="TreeGrafter"/>
</dbReference>